<evidence type="ECO:0000256" key="11">
    <source>
        <dbReference type="ARBA" id="ARBA00022692"/>
    </source>
</evidence>
<evidence type="ECO:0000256" key="2">
    <source>
        <dbReference type="ARBA" id="ARBA00004651"/>
    </source>
</evidence>
<feature type="transmembrane region" description="Helical" evidence="19">
    <location>
        <begin position="78"/>
        <end position="96"/>
    </location>
</feature>
<evidence type="ECO:0000256" key="8">
    <source>
        <dbReference type="ARBA" id="ARBA00022475"/>
    </source>
</evidence>
<evidence type="ECO:0000256" key="6">
    <source>
        <dbReference type="ARBA" id="ARBA00012487"/>
    </source>
</evidence>
<organism evidence="20 21">
    <name type="scientific">Domibacillus aminovorans</name>
    <dbReference type="NCBI Taxonomy" id="29332"/>
    <lineage>
        <taxon>Bacteria</taxon>
        <taxon>Bacillati</taxon>
        <taxon>Bacillota</taxon>
        <taxon>Bacilli</taxon>
        <taxon>Bacillales</taxon>
        <taxon>Bacillaceae</taxon>
        <taxon>Domibacillus</taxon>
    </lineage>
</organism>
<keyword evidence="10 18" id="KW-0808">Transferase</keyword>
<evidence type="ECO:0000256" key="19">
    <source>
        <dbReference type="SAM" id="Phobius"/>
    </source>
</evidence>
<comment type="pathway">
    <text evidence="3 18">Phospholipid metabolism; CDP-diacylglycerol biosynthesis; CDP-diacylglycerol from sn-glycerol 3-phosphate: step 3/3.</text>
</comment>
<feature type="transmembrane region" description="Helical" evidence="19">
    <location>
        <begin position="6"/>
        <end position="34"/>
    </location>
</feature>
<dbReference type="GO" id="GO:0004605">
    <property type="term" value="F:phosphatidate cytidylyltransferase activity"/>
    <property type="evidence" value="ECO:0007669"/>
    <property type="project" value="UniProtKB-EC"/>
</dbReference>
<evidence type="ECO:0000256" key="17">
    <source>
        <dbReference type="ARBA" id="ARBA00023264"/>
    </source>
</evidence>
<dbReference type="PANTHER" id="PTHR46382">
    <property type="entry name" value="PHOSPHATIDATE CYTIDYLYLTRANSFERASE"/>
    <property type="match status" value="1"/>
</dbReference>
<evidence type="ECO:0000256" key="9">
    <source>
        <dbReference type="ARBA" id="ARBA00022516"/>
    </source>
</evidence>
<feature type="transmembrane region" description="Helical" evidence="19">
    <location>
        <begin position="108"/>
        <end position="126"/>
    </location>
</feature>
<proteinExistence type="inferred from homology"/>
<keyword evidence="15 19" id="KW-0472">Membrane</keyword>
<evidence type="ECO:0000256" key="3">
    <source>
        <dbReference type="ARBA" id="ARBA00005119"/>
    </source>
</evidence>
<dbReference type="AlphaFoldDB" id="A0A177KKX4"/>
<keyword evidence="12 18" id="KW-0548">Nucleotidyltransferase</keyword>
<protein>
    <recommendedName>
        <fullName evidence="7 18">Phosphatidate cytidylyltransferase</fullName>
        <ecNumber evidence="6 18">2.7.7.41</ecNumber>
    </recommendedName>
</protein>
<comment type="caution">
    <text evidence="20">The sequence shown here is derived from an EMBL/GenBank/DDBJ whole genome shotgun (WGS) entry which is preliminary data.</text>
</comment>
<evidence type="ECO:0000313" key="20">
    <source>
        <dbReference type="EMBL" id="OAH53794.1"/>
    </source>
</evidence>
<evidence type="ECO:0000256" key="5">
    <source>
        <dbReference type="ARBA" id="ARBA00010185"/>
    </source>
</evidence>
<keyword evidence="9" id="KW-0444">Lipid biosynthesis</keyword>
<dbReference type="Pfam" id="PF01148">
    <property type="entry name" value="CTP_transf_1"/>
    <property type="match status" value="1"/>
</dbReference>
<evidence type="ECO:0000256" key="13">
    <source>
        <dbReference type="ARBA" id="ARBA00022989"/>
    </source>
</evidence>
<evidence type="ECO:0000256" key="4">
    <source>
        <dbReference type="ARBA" id="ARBA00005189"/>
    </source>
</evidence>
<dbReference type="UniPathway" id="UPA00557">
    <property type="reaction ID" value="UER00614"/>
</dbReference>
<comment type="subcellular location">
    <subcellularLocation>
        <location evidence="2">Cell membrane</location>
        <topology evidence="2">Multi-pass membrane protein</topology>
    </subcellularLocation>
</comment>
<evidence type="ECO:0000256" key="7">
    <source>
        <dbReference type="ARBA" id="ARBA00019373"/>
    </source>
</evidence>
<reference evidence="20 21" key="1">
    <citation type="submission" date="2016-01" db="EMBL/GenBank/DDBJ databases">
        <title>Investigation of taxonomic status of Bacillus aminovorans.</title>
        <authorList>
            <person name="Verma A."/>
            <person name="Pal Y."/>
            <person name="Krishnamurthi S."/>
        </authorList>
    </citation>
    <scope>NUCLEOTIDE SEQUENCE [LARGE SCALE GENOMIC DNA]</scope>
    <source>
        <strain evidence="20 21">DSM 4337</strain>
    </source>
</reference>
<dbReference type="PROSITE" id="PS01315">
    <property type="entry name" value="CDS"/>
    <property type="match status" value="1"/>
</dbReference>
<evidence type="ECO:0000313" key="21">
    <source>
        <dbReference type="Proteomes" id="UP000077271"/>
    </source>
</evidence>
<dbReference type="EC" id="2.7.7.41" evidence="6 18"/>
<dbReference type="GO" id="GO:0005886">
    <property type="term" value="C:plasma membrane"/>
    <property type="evidence" value="ECO:0007669"/>
    <property type="project" value="UniProtKB-SubCell"/>
</dbReference>
<feature type="transmembrane region" description="Helical" evidence="19">
    <location>
        <begin position="46"/>
        <end position="66"/>
    </location>
</feature>
<dbReference type="Proteomes" id="UP000077271">
    <property type="component" value="Unassembled WGS sequence"/>
</dbReference>
<evidence type="ECO:0000256" key="14">
    <source>
        <dbReference type="ARBA" id="ARBA00023098"/>
    </source>
</evidence>
<keyword evidence="17" id="KW-1208">Phospholipid metabolism</keyword>
<evidence type="ECO:0000256" key="1">
    <source>
        <dbReference type="ARBA" id="ARBA00001698"/>
    </source>
</evidence>
<comment type="similarity">
    <text evidence="5 18">Belongs to the CDS family.</text>
</comment>
<name>A0A177KKX4_9BACI</name>
<dbReference type="RefSeq" id="WP_018392380.1">
    <property type="nucleotide sequence ID" value="NZ_LQWZ01000035.1"/>
</dbReference>
<comment type="catalytic activity">
    <reaction evidence="1 18">
        <text>a 1,2-diacyl-sn-glycero-3-phosphate + CTP + H(+) = a CDP-1,2-diacyl-sn-glycerol + diphosphate</text>
        <dbReference type="Rhea" id="RHEA:16229"/>
        <dbReference type="ChEBI" id="CHEBI:15378"/>
        <dbReference type="ChEBI" id="CHEBI:33019"/>
        <dbReference type="ChEBI" id="CHEBI:37563"/>
        <dbReference type="ChEBI" id="CHEBI:58332"/>
        <dbReference type="ChEBI" id="CHEBI:58608"/>
        <dbReference type="EC" id="2.7.7.41"/>
    </reaction>
</comment>
<evidence type="ECO:0000256" key="15">
    <source>
        <dbReference type="ARBA" id="ARBA00023136"/>
    </source>
</evidence>
<gene>
    <name evidence="20" type="ORF">AWH48_10985</name>
</gene>
<keyword evidence="13 19" id="KW-1133">Transmembrane helix</keyword>
<accession>A0A177KKX4</accession>
<evidence type="ECO:0000256" key="16">
    <source>
        <dbReference type="ARBA" id="ARBA00023209"/>
    </source>
</evidence>
<dbReference type="GO" id="GO:0016024">
    <property type="term" value="P:CDP-diacylglycerol biosynthetic process"/>
    <property type="evidence" value="ECO:0007669"/>
    <property type="project" value="UniProtKB-UniPathway"/>
</dbReference>
<evidence type="ECO:0000256" key="10">
    <source>
        <dbReference type="ARBA" id="ARBA00022679"/>
    </source>
</evidence>
<feature type="transmembrane region" description="Helical" evidence="19">
    <location>
        <begin position="173"/>
        <end position="193"/>
    </location>
</feature>
<keyword evidence="8" id="KW-1003">Cell membrane</keyword>
<keyword evidence="11 18" id="KW-0812">Transmembrane</keyword>
<feature type="transmembrane region" description="Helical" evidence="19">
    <location>
        <begin position="132"/>
        <end position="153"/>
    </location>
</feature>
<comment type="pathway">
    <text evidence="4">Lipid metabolism.</text>
</comment>
<dbReference type="EMBL" id="LQWZ01000035">
    <property type="protein sequence ID" value="OAH53794.1"/>
    <property type="molecule type" value="Genomic_DNA"/>
</dbReference>
<keyword evidence="14" id="KW-0443">Lipid metabolism</keyword>
<sequence length="262" mass="28623">MKQRIVTGVIAAALFLPIVTYGGWPFIILVYIMSATAVLEALRMKGVPAVSLPALLSVLLSFMLLMPEAVAGKWQDAGYGKLELLLVFVLLFLVYTVVTKNRFTFDEAAFCILTPLYIGFGFSYVIETREAGVLFVFFALLITWATDSGAYFVGRSIGKRKLWPEISPNKTVAGFYGGIGSAVLVAVIFLSIVDFDANPFWVLTATALLSVAGQIGDLAESAMKRHYDVKDSGTLLPGHGGILDRTDSWLFVFPLLHILQLL</sequence>
<dbReference type="InterPro" id="IPR000374">
    <property type="entry name" value="PC_trans"/>
</dbReference>
<evidence type="ECO:0000256" key="18">
    <source>
        <dbReference type="RuleBase" id="RU003938"/>
    </source>
</evidence>
<evidence type="ECO:0000256" key="12">
    <source>
        <dbReference type="ARBA" id="ARBA00022695"/>
    </source>
</evidence>
<dbReference type="PANTHER" id="PTHR46382:SF1">
    <property type="entry name" value="PHOSPHATIDATE CYTIDYLYLTRANSFERASE"/>
    <property type="match status" value="1"/>
</dbReference>
<keyword evidence="16" id="KW-0594">Phospholipid biosynthesis</keyword>
<dbReference type="OrthoDB" id="9799199at2"/>